<protein>
    <submittedName>
        <fullName evidence="1">Uncharacterized protein TCIL3000_11_1610</fullName>
    </submittedName>
</protein>
<feature type="non-terminal residue" evidence="1">
    <location>
        <position position="1"/>
    </location>
</feature>
<sequence length="149" mass="16457">RSNMCTSKENVGYCSCSCKHAELDSCISKRGSSYGNTSGSFVVDDDMYTEELDRKIYRQSSLIKEVLSYCLPSDTNQLHVSNCNNAKICLPNVRPPRPAPGVPSLKDSHSPGELIYSKELGSPLRSLSSLMSKECNCASRKRLISLLQE</sequence>
<accession>G0UZF8</accession>
<name>G0UZF8_TRYCI</name>
<organism evidence="1">
    <name type="scientific">Trypanosoma congolense (strain IL3000)</name>
    <dbReference type="NCBI Taxonomy" id="1068625"/>
    <lineage>
        <taxon>Eukaryota</taxon>
        <taxon>Discoba</taxon>
        <taxon>Euglenozoa</taxon>
        <taxon>Kinetoplastea</taxon>
        <taxon>Metakinetoplastina</taxon>
        <taxon>Trypanosomatida</taxon>
        <taxon>Trypanosomatidae</taxon>
        <taxon>Trypanosoma</taxon>
        <taxon>Nannomonas</taxon>
    </lineage>
</organism>
<dbReference type="VEuPathDB" id="TriTrypDB:TcIL3000.11.1610"/>
<reference evidence="1" key="1">
    <citation type="journal article" date="2012" name="Proc. Natl. Acad. Sci. U.S.A.">
        <title>Antigenic diversity is generated by distinct evolutionary mechanisms in African trypanosome species.</title>
        <authorList>
            <person name="Jackson A.P."/>
            <person name="Berry A."/>
            <person name="Aslett M."/>
            <person name="Allison H.C."/>
            <person name="Burton P."/>
            <person name="Vavrova-Anderson J."/>
            <person name="Brown R."/>
            <person name="Browne H."/>
            <person name="Corton N."/>
            <person name="Hauser H."/>
            <person name="Gamble J."/>
            <person name="Gilderthorp R."/>
            <person name="Marcello L."/>
            <person name="McQuillan J."/>
            <person name="Otto T.D."/>
            <person name="Quail M.A."/>
            <person name="Sanders M.J."/>
            <person name="van Tonder A."/>
            <person name="Ginger M.L."/>
            <person name="Field M.C."/>
            <person name="Barry J.D."/>
            <person name="Hertz-Fowler C."/>
            <person name="Berriman M."/>
        </authorList>
    </citation>
    <scope>NUCLEOTIDE SEQUENCE</scope>
    <source>
        <strain evidence="1">IL3000</strain>
    </source>
</reference>
<dbReference type="EMBL" id="HE575324">
    <property type="protein sequence ID" value="CCC94777.1"/>
    <property type="molecule type" value="Genomic_DNA"/>
</dbReference>
<gene>
    <name evidence="1" type="ORF">TCIL3000_11_1610</name>
</gene>
<proteinExistence type="predicted"/>
<dbReference type="AlphaFoldDB" id="G0UZF8"/>
<evidence type="ECO:0000313" key="1">
    <source>
        <dbReference type="EMBL" id="CCC94777.1"/>
    </source>
</evidence>